<proteinExistence type="predicted"/>
<evidence type="ECO:0000256" key="1">
    <source>
        <dbReference type="SAM" id="MobiDB-lite"/>
    </source>
</evidence>
<organism evidence="2 3">
    <name type="scientific">Hyaloscypha bicolor E</name>
    <dbReference type="NCBI Taxonomy" id="1095630"/>
    <lineage>
        <taxon>Eukaryota</taxon>
        <taxon>Fungi</taxon>
        <taxon>Dikarya</taxon>
        <taxon>Ascomycota</taxon>
        <taxon>Pezizomycotina</taxon>
        <taxon>Leotiomycetes</taxon>
        <taxon>Helotiales</taxon>
        <taxon>Hyaloscyphaceae</taxon>
        <taxon>Hyaloscypha</taxon>
        <taxon>Hyaloscypha bicolor</taxon>
    </lineage>
</organism>
<dbReference type="EMBL" id="KZ613790">
    <property type="protein sequence ID" value="PMD60296.1"/>
    <property type="molecule type" value="Genomic_DNA"/>
</dbReference>
<gene>
    <name evidence="2" type="ORF">K444DRAFT_612494</name>
</gene>
<dbReference type="Proteomes" id="UP000235371">
    <property type="component" value="Unassembled WGS sequence"/>
</dbReference>
<dbReference type="GeneID" id="36588222"/>
<dbReference type="OrthoDB" id="1577640at2759"/>
<dbReference type="STRING" id="1095630.A0A2J6TB97"/>
<feature type="compositionally biased region" description="Basic and acidic residues" evidence="1">
    <location>
        <begin position="1095"/>
        <end position="1106"/>
    </location>
</feature>
<dbReference type="RefSeq" id="XP_024737200.1">
    <property type="nucleotide sequence ID" value="XM_024880145.1"/>
</dbReference>
<dbReference type="InParanoid" id="A0A2J6TB97"/>
<reference evidence="2 3" key="1">
    <citation type="submission" date="2016-04" db="EMBL/GenBank/DDBJ databases">
        <title>A degradative enzymes factory behind the ericoid mycorrhizal symbiosis.</title>
        <authorList>
            <consortium name="DOE Joint Genome Institute"/>
            <person name="Martino E."/>
            <person name="Morin E."/>
            <person name="Grelet G."/>
            <person name="Kuo A."/>
            <person name="Kohler A."/>
            <person name="Daghino S."/>
            <person name="Barry K."/>
            <person name="Choi C."/>
            <person name="Cichocki N."/>
            <person name="Clum A."/>
            <person name="Copeland A."/>
            <person name="Hainaut M."/>
            <person name="Haridas S."/>
            <person name="Labutti K."/>
            <person name="Lindquist E."/>
            <person name="Lipzen A."/>
            <person name="Khouja H.-R."/>
            <person name="Murat C."/>
            <person name="Ohm R."/>
            <person name="Olson A."/>
            <person name="Spatafora J."/>
            <person name="Veneault-Fourrey C."/>
            <person name="Henrissat B."/>
            <person name="Grigoriev I."/>
            <person name="Martin F."/>
            <person name="Perotto S."/>
        </authorList>
    </citation>
    <scope>NUCLEOTIDE SEQUENCE [LARGE SCALE GENOMIC DNA]</scope>
    <source>
        <strain evidence="2 3">E</strain>
    </source>
</reference>
<evidence type="ECO:0000313" key="2">
    <source>
        <dbReference type="EMBL" id="PMD60296.1"/>
    </source>
</evidence>
<evidence type="ECO:0000313" key="3">
    <source>
        <dbReference type="Proteomes" id="UP000235371"/>
    </source>
</evidence>
<protein>
    <submittedName>
        <fullName evidence="2">Uncharacterized protein</fullName>
    </submittedName>
</protein>
<feature type="region of interest" description="Disordered" evidence="1">
    <location>
        <begin position="1047"/>
        <end position="1106"/>
    </location>
</feature>
<name>A0A2J6TB97_9HELO</name>
<sequence>MCFYDANEMACQCWKWGHFRRHCQKEYRTGEVCGMKLVMNRYKLAEKCKICTKIDNKERAIRKEEERIRRWKKEHGRTASVAKAEEDICGLRRDIQRLLHDRAVGQDNLEDGGGSTLAIPIHSSSTTSAGHPMISMNTMKRISPSFLMTSEGLIIEDHSIAPPVSAITGPEPKKLFDIIFRNVHATTFDLSLTEVDNLSLPEFFATYSRKSGLPLASLDGFRFEALLSGHDAITDFTVKKGEDSQSWENTKNDIAGLIAIARLKTPGESRYEIRVDPLFHQTNQSLFDILLFSDNPPNTSNTTLDMVSTGTGKMKDLNSQMTQGDLKSDSIFRGHTVNEIEAVIRATLLRLCCQDALKKIEDSEFYIKDDQDTGTRNDQDHMAHCVYKSTFQVHWSAEEFWNDQCKSGATISLESVIVLIGRAVDAQAATVGEYTRSHWPESGQVLLDVLQRFLEVGDSNSREFDKHFSAITRVVGVSKAASSIAVEVIGPLKMVSEIGQQLAFLGAALRTSGTGHVGRSEALISPFHAFSTNFHIKFSVNPLKETEISCWHNLFVNPVIACGFPTSNRADEVGLEIPLEIMATLGGASHAVEYEGGVLLKGFSSMFVPLKRTGDSIQWHFIRNEDDSRLPFWEVDGRCPGRALVDTVGLESISSTRAFLGWWEKTSTHLGTEDAKYENIDWSATKEPVACAAFSGGSIGFQNFITGDLKFSVGPKDSKLHISRTGPYQRIVKHASKTPVVLYDTEERRGWLVPSSAVIAHIAQTRHFRERFSVQQKLVRMNPADPELDTYEAAERMLLENSSTVLGEDDAGNPNFHFRDLVLGVWSILECLMDKVVKVASSADRTLHWPIRKNLHGWEFMDIVDEVSPLRLKETPIKKTCGGWVDLATDINAIVLFASGFGDIIKPAECSLKGLCHMWRAVPKEKDYLTVGATTINKLFEQSGSRLTRKHLTSTHLQWHRGRVLFEKCHASDSSFRCTCERLQQILPDSGLTFGTMVPPVRLEEGGAIIFGQATRRLPLPAVTHLQPNTRAFYSQENCPLNLQTNFAESRESSSPSESGSSSLDSFNSGTSIELSSESIKVGSGEGNRTAIKRLGGDDENNKSSK</sequence>
<keyword evidence="3" id="KW-1185">Reference proteome</keyword>
<feature type="compositionally biased region" description="Low complexity" evidence="1">
    <location>
        <begin position="1053"/>
        <end position="1072"/>
    </location>
</feature>
<accession>A0A2J6TB97</accession>
<dbReference type="AlphaFoldDB" id="A0A2J6TB97"/>